<proteinExistence type="predicted"/>
<feature type="domain" description="DUF6589" evidence="2">
    <location>
        <begin position="295"/>
        <end position="403"/>
    </location>
</feature>
<accession>A0A6A4HU50</accession>
<evidence type="ECO:0000313" key="3">
    <source>
        <dbReference type="EMBL" id="KAE9401959.1"/>
    </source>
</evidence>
<name>A0A6A4HU50_9AGAR</name>
<reference evidence="3" key="1">
    <citation type="journal article" date="2019" name="Environ. Microbiol.">
        <title>Fungal ecological strategies reflected in gene transcription - a case study of two litter decomposers.</title>
        <authorList>
            <person name="Barbi F."/>
            <person name="Kohler A."/>
            <person name="Barry K."/>
            <person name="Baskaran P."/>
            <person name="Daum C."/>
            <person name="Fauchery L."/>
            <person name="Ihrmark K."/>
            <person name="Kuo A."/>
            <person name="LaButti K."/>
            <person name="Lipzen A."/>
            <person name="Morin E."/>
            <person name="Grigoriev I.V."/>
            <person name="Henrissat B."/>
            <person name="Lindahl B."/>
            <person name="Martin F."/>
        </authorList>
    </citation>
    <scope>NUCLEOTIDE SEQUENCE</scope>
    <source>
        <strain evidence="3">JB14</strain>
    </source>
</reference>
<feature type="region of interest" description="Disordered" evidence="1">
    <location>
        <begin position="60"/>
        <end position="89"/>
    </location>
</feature>
<organism evidence="3 4">
    <name type="scientific">Gymnopus androsaceus JB14</name>
    <dbReference type="NCBI Taxonomy" id="1447944"/>
    <lineage>
        <taxon>Eukaryota</taxon>
        <taxon>Fungi</taxon>
        <taxon>Dikarya</taxon>
        <taxon>Basidiomycota</taxon>
        <taxon>Agaricomycotina</taxon>
        <taxon>Agaricomycetes</taxon>
        <taxon>Agaricomycetidae</taxon>
        <taxon>Agaricales</taxon>
        <taxon>Marasmiineae</taxon>
        <taxon>Omphalotaceae</taxon>
        <taxon>Gymnopus</taxon>
    </lineage>
</organism>
<dbReference type="AlphaFoldDB" id="A0A6A4HU50"/>
<gene>
    <name evidence="3" type="ORF">BT96DRAFT_937547</name>
</gene>
<dbReference type="OrthoDB" id="5424058at2759"/>
<dbReference type="Pfam" id="PF20231">
    <property type="entry name" value="DUF6589"/>
    <property type="match status" value="1"/>
</dbReference>
<dbReference type="EMBL" id="ML769440">
    <property type="protein sequence ID" value="KAE9401959.1"/>
    <property type="molecule type" value="Genomic_DNA"/>
</dbReference>
<keyword evidence="4" id="KW-1185">Reference proteome</keyword>
<evidence type="ECO:0000256" key="1">
    <source>
        <dbReference type="SAM" id="MobiDB-lite"/>
    </source>
</evidence>
<dbReference type="InterPro" id="IPR046496">
    <property type="entry name" value="DUF6589"/>
</dbReference>
<protein>
    <recommendedName>
        <fullName evidence="2">DUF6589 domain-containing protein</fullName>
    </recommendedName>
</protein>
<sequence>MAAQRPVRPAELATPIVDCHIRHCAKQRPRIVVGGNYTTPAPSQYHQMQAQKFTERLQATSSAKAAQKKAKIQANTTQRKEAAHISKQQTQIQKRDKALQWIANITKPQQEGGGNAQIHANLVHLHKAHGVKIVDSVFDDTPDIIPEVLTTVCAMFAKLCSQKANNFQAVIALFLIGSGSAKQEKEVLAHAGLSLSYDASLQYLKQLSREEKAKYTDLVKQCMVMIVWDNLNIAFRVEAQQHNSKDHFDNGTTLTVIPMWNPFTHSTRTLHGTLPLNMKPPCTTTDPIFPWSTLDVLPSPTNIAQLEACLIWQLKHIAIDIIGVLKHLKPFFDACSEVDPIGVHVMEQFSLLAMHEEESSIEGTIHVYVTILRNIGMTNELLKKHGLLFDDGDLLTDSLVEKVHIIIVNNLLKE</sequence>
<dbReference type="Proteomes" id="UP000799118">
    <property type="component" value="Unassembled WGS sequence"/>
</dbReference>
<evidence type="ECO:0000313" key="4">
    <source>
        <dbReference type="Proteomes" id="UP000799118"/>
    </source>
</evidence>
<evidence type="ECO:0000259" key="2">
    <source>
        <dbReference type="Pfam" id="PF20231"/>
    </source>
</evidence>